<accession>A0A080LV58</accession>
<dbReference type="AlphaFoldDB" id="A0A080LV58"/>
<dbReference type="Proteomes" id="UP000020077">
    <property type="component" value="Unassembled WGS sequence"/>
</dbReference>
<evidence type="ECO:0000313" key="3">
    <source>
        <dbReference type="Proteomes" id="UP000020077"/>
    </source>
</evidence>
<feature type="region of interest" description="Disordered" evidence="1">
    <location>
        <begin position="1"/>
        <end position="26"/>
    </location>
</feature>
<proteinExistence type="predicted"/>
<dbReference type="EMBL" id="JDVG02000385">
    <property type="protein sequence ID" value="KFB72473.1"/>
    <property type="molecule type" value="Genomic_DNA"/>
</dbReference>
<feature type="compositionally biased region" description="Polar residues" evidence="1">
    <location>
        <begin position="1"/>
        <end position="16"/>
    </location>
</feature>
<comment type="caution">
    <text evidence="2">The sequence shown here is derived from an EMBL/GenBank/DDBJ whole genome shotgun (WGS) entry which is preliminary data.</text>
</comment>
<name>A0A080LV58_9PROT</name>
<reference evidence="2 3" key="1">
    <citation type="submission" date="2014-02" db="EMBL/GenBank/DDBJ databases">
        <title>Expanding our view of genomic diversity in Candidatus Accumulibacter clades.</title>
        <authorList>
            <person name="Skennerton C.T."/>
            <person name="Barr J.J."/>
            <person name="Slater F.R."/>
            <person name="Bond P.L."/>
            <person name="Tyson G.W."/>
        </authorList>
    </citation>
    <scope>NUCLEOTIDE SEQUENCE [LARGE SCALE GENOMIC DNA]</scope>
    <source>
        <strain evidence="3">BA-91</strain>
    </source>
</reference>
<evidence type="ECO:0000256" key="1">
    <source>
        <dbReference type="SAM" id="MobiDB-lite"/>
    </source>
</evidence>
<sequence length="63" mass="6657">MNHPSTLSVAQSQGGQEQHGARGPLGRSAWRVALQKLFAGLCEPTPTSVKNPAAYPATFINLP</sequence>
<evidence type="ECO:0000313" key="2">
    <source>
        <dbReference type="EMBL" id="KFB72473.1"/>
    </source>
</evidence>
<organism evidence="2 3">
    <name type="scientific">Candidatus Accumulibacter phosphatis</name>
    <dbReference type="NCBI Taxonomy" id="327160"/>
    <lineage>
        <taxon>Bacteria</taxon>
        <taxon>Pseudomonadati</taxon>
        <taxon>Pseudomonadota</taxon>
        <taxon>Betaproteobacteria</taxon>
        <taxon>Candidatus Accumulibacter</taxon>
    </lineage>
</organism>
<gene>
    <name evidence="2" type="ORF">AW09_002337</name>
</gene>
<protein>
    <submittedName>
        <fullName evidence="2">Uncharacterized protein</fullName>
    </submittedName>
</protein>